<protein>
    <submittedName>
        <fullName evidence="3">Uncharacterized protein</fullName>
    </submittedName>
</protein>
<organism evidence="3 4">
    <name type="scientific">Chlamydomonas schloesseri</name>
    <dbReference type="NCBI Taxonomy" id="2026947"/>
    <lineage>
        <taxon>Eukaryota</taxon>
        <taxon>Viridiplantae</taxon>
        <taxon>Chlorophyta</taxon>
        <taxon>core chlorophytes</taxon>
        <taxon>Chlorophyceae</taxon>
        <taxon>CS clade</taxon>
        <taxon>Chlamydomonadales</taxon>
        <taxon>Chlamydomonadaceae</taxon>
        <taxon>Chlamydomonas</taxon>
    </lineage>
</organism>
<name>A0A835TC55_9CHLO</name>
<dbReference type="OrthoDB" id="542576at2759"/>
<feature type="signal peptide" evidence="2">
    <location>
        <begin position="1"/>
        <end position="21"/>
    </location>
</feature>
<keyword evidence="4" id="KW-1185">Reference proteome</keyword>
<gene>
    <name evidence="3" type="ORF">HYH02_011781</name>
</gene>
<dbReference type="PANTHER" id="PTHR14187">
    <property type="entry name" value="ALPHA KINASE/ELONGATION FACTOR 2 KINASE"/>
    <property type="match status" value="1"/>
</dbReference>
<dbReference type="Proteomes" id="UP000613740">
    <property type="component" value="Unassembled WGS sequence"/>
</dbReference>
<dbReference type="InterPro" id="IPR043129">
    <property type="entry name" value="ATPase_NBD"/>
</dbReference>
<evidence type="ECO:0000313" key="4">
    <source>
        <dbReference type="Proteomes" id="UP000613740"/>
    </source>
</evidence>
<dbReference type="Gene3D" id="3.30.420.40">
    <property type="match status" value="1"/>
</dbReference>
<evidence type="ECO:0000256" key="1">
    <source>
        <dbReference type="SAM" id="MobiDB-lite"/>
    </source>
</evidence>
<feature type="region of interest" description="Disordered" evidence="1">
    <location>
        <begin position="300"/>
        <end position="320"/>
    </location>
</feature>
<dbReference type="PANTHER" id="PTHR14187:SF5">
    <property type="entry name" value="HEAT SHOCK 70 KDA PROTEIN 12A"/>
    <property type="match status" value="1"/>
</dbReference>
<sequence length="713" mass="75789">MSRSSPLRKLVAITTAAAAAALSGSGPAADPPQQQKAPADDGRKQQQPQPAAVIGVDFGTSGSGYAAILAPGATDPQLLLRIKSCAQWPDDPAGSDNSGELKTKTAILYRGGRVDSIGWSAWKRWMSMTATERQGADWCYLEGFKLLLDERPQQQGGPDLVALGVSSELPRGKSAVDVVVDYLSELRRFTVKRLQAQAAAKAAGNNGGGGGGGGAVVPSLDTSSLVWCVTVPAMWEEKAKQKLRSAANRAGLVTAANPESLILALEPEAAAVAMVVTNRIAATRAAAAQQHEDPAISAVGALSPVTGGQQKTGRGGASASAEQHLADGDVVLVVDCGGGTADVTLHEVAIDAAAGDSPMTIHLKEAAVGKGVLAGGRFVDAALWELLRGQVVGPALWDEWMREHPGEWTDLAMRWESKKRAMKRSDTVVELQLPPGLAALWQQQAPSRQLAKPGVSLDSANGLVHLDKELLRTEVFGPAMEKVAAAVAEVESEGRRVRGKKATKMLLAGGFCNSYLLRERLRELAKQLGLPLLAPPMPGAAVVTGTCAALLGAEPGLVRARRCRLTYGIRCRCLWSSEEAVSHSAFGYPQRIWKPEDSEYYADGVFETFARRGQLVKTDETVKRTFCPTSSTTVAIAVDVYATEAPEARYVGEPGMRRVAEVTLELPAGWRQGVTRRTDYDVEVELKFGAAEITVVARDPRTRNAVAARFDWL</sequence>
<evidence type="ECO:0000313" key="3">
    <source>
        <dbReference type="EMBL" id="KAG2435486.1"/>
    </source>
</evidence>
<reference evidence="3" key="1">
    <citation type="journal article" date="2020" name="bioRxiv">
        <title>Comparative genomics of Chlamydomonas.</title>
        <authorList>
            <person name="Craig R.J."/>
            <person name="Hasan A.R."/>
            <person name="Ness R.W."/>
            <person name="Keightley P.D."/>
        </authorList>
    </citation>
    <scope>NUCLEOTIDE SEQUENCE</scope>
    <source>
        <strain evidence="3">CCAP 11/173</strain>
    </source>
</reference>
<feature type="region of interest" description="Disordered" evidence="1">
    <location>
        <begin position="21"/>
        <end position="49"/>
    </location>
</feature>
<dbReference type="EMBL" id="JAEHOD010000052">
    <property type="protein sequence ID" value="KAG2435486.1"/>
    <property type="molecule type" value="Genomic_DNA"/>
</dbReference>
<evidence type="ECO:0000256" key="2">
    <source>
        <dbReference type="SAM" id="SignalP"/>
    </source>
</evidence>
<dbReference type="AlphaFoldDB" id="A0A835TC55"/>
<feature type="chain" id="PRO_5032371536" evidence="2">
    <location>
        <begin position="22"/>
        <end position="713"/>
    </location>
</feature>
<feature type="compositionally biased region" description="Low complexity" evidence="1">
    <location>
        <begin position="21"/>
        <end position="37"/>
    </location>
</feature>
<proteinExistence type="predicted"/>
<accession>A0A835TC55</accession>
<comment type="caution">
    <text evidence="3">The sequence shown here is derived from an EMBL/GenBank/DDBJ whole genome shotgun (WGS) entry which is preliminary data.</text>
</comment>
<keyword evidence="2" id="KW-0732">Signal</keyword>
<dbReference type="SUPFAM" id="SSF53067">
    <property type="entry name" value="Actin-like ATPase domain"/>
    <property type="match status" value="2"/>
</dbReference>